<evidence type="ECO:0000256" key="1">
    <source>
        <dbReference type="SAM" id="MobiDB-lite"/>
    </source>
</evidence>
<feature type="region of interest" description="Disordered" evidence="1">
    <location>
        <begin position="1"/>
        <end position="106"/>
    </location>
</feature>
<proteinExistence type="predicted"/>
<name>A0A0Q3UQ45_AMAAE</name>
<dbReference type="Proteomes" id="UP000051836">
    <property type="component" value="Unassembled WGS sequence"/>
</dbReference>
<organism evidence="2 3">
    <name type="scientific">Amazona aestiva</name>
    <name type="common">Blue-fronted Amazon parrot</name>
    <dbReference type="NCBI Taxonomy" id="12930"/>
    <lineage>
        <taxon>Eukaryota</taxon>
        <taxon>Metazoa</taxon>
        <taxon>Chordata</taxon>
        <taxon>Craniata</taxon>
        <taxon>Vertebrata</taxon>
        <taxon>Euteleostomi</taxon>
        <taxon>Archelosauria</taxon>
        <taxon>Archosauria</taxon>
        <taxon>Dinosauria</taxon>
        <taxon>Saurischia</taxon>
        <taxon>Theropoda</taxon>
        <taxon>Coelurosauria</taxon>
        <taxon>Aves</taxon>
        <taxon>Neognathae</taxon>
        <taxon>Neoaves</taxon>
        <taxon>Telluraves</taxon>
        <taxon>Australaves</taxon>
        <taxon>Psittaciformes</taxon>
        <taxon>Psittacidae</taxon>
        <taxon>Amazona</taxon>
    </lineage>
</organism>
<feature type="compositionally biased region" description="Low complexity" evidence="1">
    <location>
        <begin position="7"/>
        <end position="19"/>
    </location>
</feature>
<reference evidence="2 3" key="1">
    <citation type="submission" date="2015-10" db="EMBL/GenBank/DDBJ databases">
        <authorList>
            <person name="Gilbert D.G."/>
        </authorList>
    </citation>
    <scope>NUCLEOTIDE SEQUENCE [LARGE SCALE GENOMIC DNA]</scope>
    <source>
        <strain evidence="2">FVVF132</strain>
    </source>
</reference>
<accession>A0A0Q3UQ45</accession>
<sequence length="106" mass="11705">MKEVAEELSSVAEPSPAAAEPREEVATERQEETAEKLGLKLEPSPEATEWLGEAAAEPSPTGVRAFPGSHLQRPVSPSLRRMQETTQHFPAKQRGKIWTQTKSSLW</sequence>
<gene>
    <name evidence="2" type="ORF">AAES_162581</name>
</gene>
<feature type="compositionally biased region" description="Basic and acidic residues" evidence="1">
    <location>
        <begin position="20"/>
        <end position="39"/>
    </location>
</feature>
<comment type="caution">
    <text evidence="2">The sequence shown here is derived from an EMBL/GenBank/DDBJ whole genome shotgun (WGS) entry which is preliminary data.</text>
</comment>
<evidence type="ECO:0000313" key="3">
    <source>
        <dbReference type="Proteomes" id="UP000051836"/>
    </source>
</evidence>
<evidence type="ECO:0000313" key="2">
    <source>
        <dbReference type="EMBL" id="KQK74034.1"/>
    </source>
</evidence>
<keyword evidence="3" id="KW-1185">Reference proteome</keyword>
<protein>
    <submittedName>
        <fullName evidence="2">Uncharacterized protein</fullName>
    </submittedName>
</protein>
<dbReference type="AlphaFoldDB" id="A0A0Q3UQ45"/>
<dbReference type="EMBL" id="LMAW01003100">
    <property type="protein sequence ID" value="KQK74034.1"/>
    <property type="molecule type" value="Genomic_DNA"/>
</dbReference>